<dbReference type="EMBL" id="VSRR010010092">
    <property type="protein sequence ID" value="MPC51311.1"/>
    <property type="molecule type" value="Genomic_DNA"/>
</dbReference>
<organism evidence="3 4">
    <name type="scientific">Portunus trituberculatus</name>
    <name type="common">Swimming crab</name>
    <name type="synonym">Neptunus trituberculatus</name>
    <dbReference type="NCBI Taxonomy" id="210409"/>
    <lineage>
        <taxon>Eukaryota</taxon>
        <taxon>Metazoa</taxon>
        <taxon>Ecdysozoa</taxon>
        <taxon>Arthropoda</taxon>
        <taxon>Crustacea</taxon>
        <taxon>Multicrustacea</taxon>
        <taxon>Malacostraca</taxon>
        <taxon>Eumalacostraca</taxon>
        <taxon>Eucarida</taxon>
        <taxon>Decapoda</taxon>
        <taxon>Pleocyemata</taxon>
        <taxon>Brachyura</taxon>
        <taxon>Eubrachyura</taxon>
        <taxon>Portunoidea</taxon>
        <taxon>Portunidae</taxon>
        <taxon>Portuninae</taxon>
        <taxon>Portunus</taxon>
    </lineage>
</organism>
<keyword evidence="2" id="KW-0812">Transmembrane</keyword>
<feature type="region of interest" description="Disordered" evidence="1">
    <location>
        <begin position="73"/>
        <end position="94"/>
    </location>
</feature>
<reference evidence="3 4" key="1">
    <citation type="submission" date="2019-05" db="EMBL/GenBank/DDBJ databases">
        <title>Another draft genome of Portunus trituberculatus and its Hox gene families provides insights of decapod evolution.</title>
        <authorList>
            <person name="Jeong J.-H."/>
            <person name="Song I."/>
            <person name="Kim S."/>
            <person name="Choi T."/>
            <person name="Kim D."/>
            <person name="Ryu S."/>
            <person name="Kim W."/>
        </authorList>
    </citation>
    <scope>NUCLEOTIDE SEQUENCE [LARGE SCALE GENOMIC DNA]</scope>
    <source>
        <tissue evidence="3">Muscle</tissue>
    </source>
</reference>
<evidence type="ECO:0000256" key="1">
    <source>
        <dbReference type="SAM" id="MobiDB-lite"/>
    </source>
</evidence>
<keyword evidence="4" id="KW-1185">Reference proteome</keyword>
<accession>A0A5B7FUZ6</accession>
<keyword evidence="2" id="KW-1133">Transmembrane helix</keyword>
<sequence length="276" mass="31558">MVDLANAQREHDIWNKFIYALESGDETNLPKLPIPFSQFYMSQDGVLCRYWPQKKDPVAQFVITESHVPKKVQSQLRESKADMNSQQHRHSSPVTTKVGDSVMVRVPERYSKLSPKFVGPRLVVKQINENKFELFDPWLNTLEVVHNNRLKKTSAKPDLTRWKVSNWTLLLVLALTAQTHKLTLLIPIIFVLETNTFLLLFVSDMRTYIFLFTISSILALDPAHLKPGALTAHLGRVSLVEDVLWVRYPYTALSKIPSRLILVSLYSVGTKTTLSS</sequence>
<evidence type="ECO:0000313" key="4">
    <source>
        <dbReference type="Proteomes" id="UP000324222"/>
    </source>
</evidence>
<dbReference type="AlphaFoldDB" id="A0A5B7FUZ6"/>
<evidence type="ECO:0000256" key="2">
    <source>
        <dbReference type="SAM" id="Phobius"/>
    </source>
</evidence>
<feature type="compositionally biased region" description="Polar residues" evidence="1">
    <location>
        <begin position="73"/>
        <end position="86"/>
    </location>
</feature>
<keyword evidence="2" id="KW-0472">Membrane</keyword>
<feature type="transmembrane region" description="Helical" evidence="2">
    <location>
        <begin position="169"/>
        <end position="192"/>
    </location>
</feature>
<evidence type="ECO:0000313" key="3">
    <source>
        <dbReference type="EMBL" id="MPC51311.1"/>
    </source>
</evidence>
<dbReference type="Proteomes" id="UP000324222">
    <property type="component" value="Unassembled WGS sequence"/>
</dbReference>
<gene>
    <name evidence="3" type="ORF">E2C01_045156</name>
</gene>
<protein>
    <submittedName>
        <fullName evidence="3">Uncharacterized protein</fullName>
    </submittedName>
</protein>
<comment type="caution">
    <text evidence="3">The sequence shown here is derived from an EMBL/GenBank/DDBJ whole genome shotgun (WGS) entry which is preliminary data.</text>
</comment>
<name>A0A5B7FUZ6_PORTR</name>
<proteinExistence type="predicted"/>
<dbReference type="OrthoDB" id="7554598at2759"/>